<feature type="transmembrane region" description="Helical" evidence="1">
    <location>
        <begin position="56"/>
        <end position="74"/>
    </location>
</feature>
<keyword evidence="1" id="KW-1133">Transmembrane helix</keyword>
<keyword evidence="1" id="KW-0812">Transmembrane</keyword>
<feature type="transmembrane region" description="Helical" evidence="1">
    <location>
        <begin position="86"/>
        <end position="111"/>
    </location>
</feature>
<name>A0A7Y9YC83_9ACTN</name>
<comment type="caution">
    <text evidence="2">The sequence shown here is derived from an EMBL/GenBank/DDBJ whole genome shotgun (WGS) entry which is preliminary data.</text>
</comment>
<feature type="transmembrane region" description="Helical" evidence="1">
    <location>
        <begin position="117"/>
        <end position="134"/>
    </location>
</feature>
<dbReference type="Proteomes" id="UP000537326">
    <property type="component" value="Unassembled WGS sequence"/>
</dbReference>
<sequence length="138" mass="14107">MATTTPATAPTGTARPVRRGAHPAKRLLLGASVMVMFGSFLPWIDTPIGSISGTRGAGLWTFYAAMLGFAAVMVPLRRLAMAQAAVLSAAAIGLATWQVVHLLSLVGTAGWRPGPGIVLVIGGGVAAGAAAYRLRREA</sequence>
<feature type="transmembrane region" description="Helical" evidence="1">
    <location>
        <begin position="27"/>
        <end position="44"/>
    </location>
</feature>
<dbReference type="EMBL" id="JACBZI010000001">
    <property type="protein sequence ID" value="NYI08517.1"/>
    <property type="molecule type" value="Genomic_DNA"/>
</dbReference>
<dbReference type="RefSeq" id="WP_218842174.1">
    <property type="nucleotide sequence ID" value="NZ_BAAAPP010000002.1"/>
</dbReference>
<evidence type="ECO:0000313" key="3">
    <source>
        <dbReference type="Proteomes" id="UP000537326"/>
    </source>
</evidence>
<keyword evidence="1" id="KW-0472">Membrane</keyword>
<organism evidence="2 3">
    <name type="scientific">Nocardioides marinus</name>
    <dbReference type="NCBI Taxonomy" id="374514"/>
    <lineage>
        <taxon>Bacteria</taxon>
        <taxon>Bacillati</taxon>
        <taxon>Actinomycetota</taxon>
        <taxon>Actinomycetes</taxon>
        <taxon>Propionibacteriales</taxon>
        <taxon>Nocardioidaceae</taxon>
        <taxon>Nocardioides</taxon>
    </lineage>
</organism>
<accession>A0A7Y9YC83</accession>
<proteinExistence type="predicted"/>
<evidence type="ECO:0000313" key="2">
    <source>
        <dbReference type="EMBL" id="NYI08517.1"/>
    </source>
</evidence>
<dbReference type="AlphaFoldDB" id="A0A7Y9YC83"/>
<evidence type="ECO:0000256" key="1">
    <source>
        <dbReference type="SAM" id="Phobius"/>
    </source>
</evidence>
<gene>
    <name evidence="2" type="ORF">BKA05_000032</name>
</gene>
<keyword evidence="3" id="KW-1185">Reference proteome</keyword>
<reference evidence="2 3" key="1">
    <citation type="submission" date="2020-07" db="EMBL/GenBank/DDBJ databases">
        <title>Sequencing the genomes of 1000 actinobacteria strains.</title>
        <authorList>
            <person name="Klenk H.-P."/>
        </authorList>
    </citation>
    <scope>NUCLEOTIDE SEQUENCE [LARGE SCALE GENOMIC DNA]</scope>
    <source>
        <strain evidence="2 3">DSM 18248</strain>
    </source>
</reference>
<protein>
    <submittedName>
        <fullName evidence="2">Uncharacterized protein</fullName>
    </submittedName>
</protein>